<dbReference type="PANTHER" id="PTHR30508">
    <property type="entry name" value="FES CLUSTER ASSEMBLY PROTEIN SUF"/>
    <property type="match status" value="1"/>
</dbReference>
<evidence type="ECO:0000259" key="3">
    <source>
        <dbReference type="Pfam" id="PF19295"/>
    </source>
</evidence>
<proteinExistence type="inferred from homology"/>
<feature type="domain" description="SUF system FeS cluster assembly SufBD core" evidence="2">
    <location>
        <begin position="175"/>
        <end position="408"/>
    </location>
</feature>
<dbReference type="InterPro" id="IPR045595">
    <property type="entry name" value="SufBD_N"/>
</dbReference>
<dbReference type="AlphaFoldDB" id="A0A2R6ABB4"/>
<protein>
    <recommendedName>
        <fullName evidence="6">Fe-S cluster assembly protein SufD</fullName>
    </recommendedName>
</protein>
<name>A0A2R6ABB4_9ARCH</name>
<evidence type="ECO:0008006" key="6">
    <source>
        <dbReference type="Google" id="ProtNLM"/>
    </source>
</evidence>
<accession>A0A2R6ABB4</accession>
<dbReference type="Pfam" id="PF19295">
    <property type="entry name" value="SufBD_N"/>
    <property type="match status" value="1"/>
</dbReference>
<feature type="domain" description="SUF system FeS cluster assembly SufBD N-terminal" evidence="3">
    <location>
        <begin position="103"/>
        <end position="170"/>
    </location>
</feature>
<evidence type="ECO:0000259" key="2">
    <source>
        <dbReference type="Pfam" id="PF01458"/>
    </source>
</evidence>
<organism evidence="4 5">
    <name type="scientific">Candidatus Marsarchaeota G1 archaeon OSP_D</name>
    <dbReference type="NCBI Taxonomy" id="1978155"/>
    <lineage>
        <taxon>Archaea</taxon>
        <taxon>Candidatus Marsarchaeota</taxon>
        <taxon>Candidatus Marsarchaeota group 1</taxon>
    </lineage>
</organism>
<dbReference type="InterPro" id="IPR000825">
    <property type="entry name" value="SUF_FeS_clus_asmbl_SufBD_core"/>
</dbReference>
<dbReference type="InterPro" id="IPR037284">
    <property type="entry name" value="SUF_FeS_clus_asmbl_SufBD_sf"/>
</dbReference>
<comment type="similarity">
    <text evidence="1">Belongs to the iron-sulfur cluster assembly SufBD family.</text>
</comment>
<dbReference type="EMBL" id="NEXC01000018">
    <property type="protein sequence ID" value="PSN83646.1"/>
    <property type="molecule type" value="Genomic_DNA"/>
</dbReference>
<evidence type="ECO:0000313" key="4">
    <source>
        <dbReference type="EMBL" id="PSN83646.1"/>
    </source>
</evidence>
<reference evidence="4 5" key="1">
    <citation type="submission" date="2017-04" db="EMBL/GenBank/DDBJ databases">
        <title>Novel microbial lineages endemic to geothermal iron-oxide mats fill important gaps in the evolutionary history of Archaea.</title>
        <authorList>
            <person name="Jay Z.J."/>
            <person name="Beam J.P."/>
            <person name="Dlakic M."/>
            <person name="Rusch D.B."/>
            <person name="Kozubal M.A."/>
            <person name="Inskeep W.P."/>
        </authorList>
    </citation>
    <scope>NUCLEOTIDE SEQUENCE [LARGE SCALE GENOMIC DNA]</scope>
    <source>
        <strain evidence="4">OSP_D</strain>
    </source>
</reference>
<evidence type="ECO:0000313" key="5">
    <source>
        <dbReference type="Proteomes" id="UP000240880"/>
    </source>
</evidence>
<evidence type="ECO:0000256" key="1">
    <source>
        <dbReference type="ARBA" id="ARBA00043967"/>
    </source>
</evidence>
<dbReference type="Proteomes" id="UP000240880">
    <property type="component" value="Unassembled WGS sequence"/>
</dbReference>
<dbReference type="InterPro" id="IPR055346">
    <property type="entry name" value="Fe-S_cluster_assembly_SufBD"/>
</dbReference>
<gene>
    <name evidence="4" type="ORF">B9Q01_04015</name>
</gene>
<dbReference type="SUPFAM" id="SSF101960">
    <property type="entry name" value="Stabilizer of iron transporter SufD"/>
    <property type="match status" value="1"/>
</dbReference>
<dbReference type="PANTHER" id="PTHR30508:SF1">
    <property type="entry name" value="UPF0051 PROTEIN ABCI8, CHLOROPLASTIC-RELATED"/>
    <property type="match status" value="1"/>
</dbReference>
<dbReference type="Pfam" id="PF01458">
    <property type="entry name" value="SUFBD_core"/>
    <property type="match status" value="1"/>
</dbReference>
<comment type="caution">
    <text evidence="4">The sequence shown here is derived from an EMBL/GenBank/DDBJ whole genome shotgun (WGS) entry which is preliminary data.</text>
</comment>
<dbReference type="GO" id="GO:0016226">
    <property type="term" value="P:iron-sulfur cluster assembly"/>
    <property type="evidence" value="ECO:0007669"/>
    <property type="project" value="InterPro"/>
</dbReference>
<sequence length="477" mass="53554">MSVLQKTDLRLPKLNEDDIRRYSKEMNEPEWLLESRLKSFELFRKLQPEISPLFQKYADLSGVSLDSYEYLRTSRKSSVTPTFEELGNPNFVVQAGGNVLRVPQELLEKGVIIETIQEALERHQELFKRVFLNKVVKSESDKFAAFANALFDTGVFVYVPRNTTLEEPISLVYLTDGTNSAMVSQTIIYLEPNSFAAVVEEGYSISKDTGKPLVSVLTDIQLEDASRLAFSSFNGFSKDVRSFSNKKARVGRDSTMNWTFAYMGSAFTRGRLENIMAGQGGSADDIEVLFGDGDQRFDMASDITFVSTNSTGAVYVKAALKDSARALNRGVVKITENAKKSSAFLSIHSMLLSRNAVADAIPILEIDNNDVKATHSAAVEQIDEEKVFYLGTKGLDEETSKRLIILAFFEKAVERIPSPSLRMKIRSLVEHKWRGSVGEPPKVEEDIFEWALQFGKISPISDIFGTHYKYRTTVEKK</sequence>